<reference evidence="1 2" key="1">
    <citation type="submission" date="2018-11" db="EMBL/GenBank/DDBJ databases">
        <authorList>
            <consortium name="Pathogen Informatics"/>
        </authorList>
    </citation>
    <scope>NUCLEOTIDE SEQUENCE [LARGE SCALE GENOMIC DNA]</scope>
</reference>
<dbReference type="GO" id="GO:0031175">
    <property type="term" value="P:neuron projection development"/>
    <property type="evidence" value="ECO:0007669"/>
    <property type="project" value="TreeGrafter"/>
</dbReference>
<dbReference type="EMBL" id="UYYB01012702">
    <property type="protein sequence ID" value="VDM69571.1"/>
    <property type="molecule type" value="Genomic_DNA"/>
</dbReference>
<dbReference type="GO" id="GO:0000902">
    <property type="term" value="P:cell morphogenesis"/>
    <property type="evidence" value="ECO:0007669"/>
    <property type="project" value="InterPro"/>
</dbReference>
<accession>A0A3P7I8I0</accession>
<evidence type="ECO:0000313" key="1">
    <source>
        <dbReference type="EMBL" id="VDM69571.1"/>
    </source>
</evidence>
<organism evidence="1 2">
    <name type="scientific">Strongylus vulgaris</name>
    <name type="common">Blood worm</name>
    <dbReference type="NCBI Taxonomy" id="40348"/>
    <lineage>
        <taxon>Eukaryota</taxon>
        <taxon>Metazoa</taxon>
        <taxon>Ecdysozoa</taxon>
        <taxon>Nematoda</taxon>
        <taxon>Chromadorea</taxon>
        <taxon>Rhabditida</taxon>
        <taxon>Rhabditina</taxon>
        <taxon>Rhabditomorpha</taxon>
        <taxon>Strongyloidea</taxon>
        <taxon>Strongylidae</taxon>
        <taxon>Strongylus</taxon>
    </lineage>
</organism>
<dbReference type="GO" id="GO:0030427">
    <property type="term" value="C:site of polarized growth"/>
    <property type="evidence" value="ECO:0007669"/>
    <property type="project" value="TreeGrafter"/>
</dbReference>
<dbReference type="PANTHER" id="PTHR12295:SF30">
    <property type="entry name" value="PROTEIN FURRY"/>
    <property type="match status" value="1"/>
</dbReference>
<protein>
    <submittedName>
        <fullName evidence="1">Uncharacterized protein</fullName>
    </submittedName>
</protein>
<name>A0A3P7I8I0_STRVU</name>
<sequence length="223" mass="24217">MQAKRVSVILAGVVGNRIAALLLEQLSTSSDSSRLILERSDIPPYYKWKDEATEKKDSVAGMASPMLESPIGDRFVSASEDASKEGVRLLPMPAYGGYYSRLCTHLPPTTQPVQFFTRSQVALLLICDIIRASSDVDWTEATPRLLHAAVLSLDSLRPALCRHARQTIINLALLHADQATLAHVSGMLLKHQMCSSPCDESGFKLLSSSFCEAGAARGVSPTF</sequence>
<dbReference type="GO" id="GO:0005938">
    <property type="term" value="C:cell cortex"/>
    <property type="evidence" value="ECO:0007669"/>
    <property type="project" value="TreeGrafter"/>
</dbReference>
<evidence type="ECO:0000313" key="2">
    <source>
        <dbReference type="Proteomes" id="UP000270094"/>
    </source>
</evidence>
<dbReference type="Proteomes" id="UP000270094">
    <property type="component" value="Unassembled WGS sequence"/>
</dbReference>
<gene>
    <name evidence="1" type="ORF">SVUK_LOCUS4569</name>
</gene>
<feature type="non-terminal residue" evidence="1">
    <location>
        <position position="223"/>
    </location>
</feature>
<keyword evidence="2" id="KW-1185">Reference proteome</keyword>
<proteinExistence type="predicted"/>
<dbReference type="PANTHER" id="PTHR12295">
    <property type="entry name" value="FURRY-RELATED"/>
    <property type="match status" value="1"/>
</dbReference>
<dbReference type="OrthoDB" id="6287725at2759"/>
<dbReference type="InterPro" id="IPR039867">
    <property type="entry name" value="Furry/Tao3/Mor2"/>
</dbReference>
<dbReference type="AlphaFoldDB" id="A0A3P7I8I0"/>